<proteinExistence type="predicted"/>
<comment type="subcellular location">
    <subcellularLocation>
        <location evidence="1">Cell membrane</location>
        <topology evidence="1">Multi-pass membrane protein</topology>
    </subcellularLocation>
</comment>
<keyword evidence="3 7" id="KW-1133">Transmembrane helix</keyword>
<feature type="transmembrane region" description="Helical" evidence="7">
    <location>
        <begin position="399"/>
        <end position="424"/>
    </location>
</feature>
<dbReference type="InterPro" id="IPR011701">
    <property type="entry name" value="MFS"/>
</dbReference>
<evidence type="ECO:0000256" key="5">
    <source>
        <dbReference type="ARBA" id="ARBA00023251"/>
    </source>
</evidence>
<dbReference type="RefSeq" id="WP_344563890.1">
    <property type="nucleotide sequence ID" value="NZ_BAAARJ010000005.1"/>
</dbReference>
<dbReference type="PROSITE" id="PS50850">
    <property type="entry name" value="MFS"/>
    <property type="match status" value="1"/>
</dbReference>
<evidence type="ECO:0000259" key="8">
    <source>
        <dbReference type="PROSITE" id="PS50850"/>
    </source>
</evidence>
<evidence type="ECO:0000313" key="9">
    <source>
        <dbReference type="EMBL" id="GAA2604458.1"/>
    </source>
</evidence>
<accession>A0ABP6C6F7</accession>
<sequence length="508" mass="49063">MSQCTRRGTTPQVIPSGEAPAPGRTDAPDGRRLGLTLGMLVLPMYVALGAPSVALPAIGRALAVPFGATAWILAAWSLTSALAMPVAGRLLARWSPFQVLAAGVVALAAGSALAGAGPTLSVVIVGRLIGGAGAGATVIAVFAAATALPGRQRIRALGIIAAAGATASGCGTLLGGAVTAWLGWRAVLAIPVLALPLLLAALPSRRALTRSGGGSGGGGGSGSGGGGGSGSGSERNGSTGRLDVVGAAVLSVLAGSLITLLQAHSVGLPAPVTLVVAAAGALAAVGLCRRVRGTPDAFVPRRVIASPGFLAAGLIGGTVFAGYYGVLFRAPSLIEQATGGGPLEAGVLLVPAAACSVLAGRLVGTSTDRFTGWQVSAGLAALTVVGVLVVAVFTGPILIVVGTALTVCGFAGAQAVLVSLAPDLVAADDRHTAQGLLNFMNALGGGIGPAAVAGLSGIGPAPMALAVLAALPLTGLVLSLTRRPTPAPHPAPRESGADSPPASDPTTP</sequence>
<evidence type="ECO:0000256" key="2">
    <source>
        <dbReference type="ARBA" id="ARBA00022692"/>
    </source>
</evidence>
<evidence type="ECO:0000256" key="7">
    <source>
        <dbReference type="SAM" id="Phobius"/>
    </source>
</evidence>
<evidence type="ECO:0000313" key="10">
    <source>
        <dbReference type="Proteomes" id="UP001501447"/>
    </source>
</evidence>
<gene>
    <name evidence="9" type="ORF">GCM10009863_17500</name>
</gene>
<dbReference type="EMBL" id="BAAARJ010000005">
    <property type="protein sequence ID" value="GAA2604458.1"/>
    <property type="molecule type" value="Genomic_DNA"/>
</dbReference>
<feature type="transmembrane region" description="Helical" evidence="7">
    <location>
        <begin position="184"/>
        <end position="202"/>
    </location>
</feature>
<feature type="compositionally biased region" description="Polar residues" evidence="6">
    <location>
        <begin position="1"/>
        <end position="13"/>
    </location>
</feature>
<feature type="region of interest" description="Disordered" evidence="6">
    <location>
        <begin position="1"/>
        <end position="29"/>
    </location>
</feature>
<feature type="transmembrane region" description="Helical" evidence="7">
    <location>
        <begin position="99"/>
        <end position="118"/>
    </location>
</feature>
<feature type="region of interest" description="Disordered" evidence="6">
    <location>
        <begin position="482"/>
        <end position="508"/>
    </location>
</feature>
<feature type="transmembrane region" description="Helical" evidence="7">
    <location>
        <begin position="270"/>
        <end position="291"/>
    </location>
</feature>
<feature type="transmembrane region" description="Helical" evidence="7">
    <location>
        <begin position="244"/>
        <end position="264"/>
    </location>
</feature>
<feature type="transmembrane region" description="Helical" evidence="7">
    <location>
        <begin position="303"/>
        <end position="325"/>
    </location>
</feature>
<feature type="transmembrane region" description="Helical" evidence="7">
    <location>
        <begin position="375"/>
        <end position="393"/>
    </location>
</feature>
<feature type="transmembrane region" description="Helical" evidence="7">
    <location>
        <begin position="436"/>
        <end position="455"/>
    </location>
</feature>
<feature type="region of interest" description="Disordered" evidence="6">
    <location>
        <begin position="211"/>
        <end position="237"/>
    </location>
</feature>
<organism evidence="9 10">
    <name type="scientific">Streptomyces axinellae</name>
    <dbReference type="NCBI Taxonomy" id="552788"/>
    <lineage>
        <taxon>Bacteria</taxon>
        <taxon>Bacillati</taxon>
        <taxon>Actinomycetota</taxon>
        <taxon>Actinomycetes</taxon>
        <taxon>Kitasatosporales</taxon>
        <taxon>Streptomycetaceae</taxon>
        <taxon>Streptomyces</taxon>
    </lineage>
</organism>
<dbReference type="PANTHER" id="PTHR42718">
    <property type="entry name" value="MAJOR FACILITATOR SUPERFAMILY MULTIDRUG TRANSPORTER MFSC"/>
    <property type="match status" value="1"/>
</dbReference>
<feature type="transmembrane region" description="Helical" evidence="7">
    <location>
        <begin position="70"/>
        <end position="92"/>
    </location>
</feature>
<comment type="caution">
    <text evidence="9">The sequence shown here is derived from an EMBL/GenBank/DDBJ whole genome shotgun (WGS) entry which is preliminary data.</text>
</comment>
<dbReference type="InterPro" id="IPR020846">
    <property type="entry name" value="MFS_dom"/>
</dbReference>
<name>A0ABP6C6F7_9ACTN</name>
<protein>
    <recommendedName>
        <fullName evidence="8">Major facilitator superfamily (MFS) profile domain-containing protein</fullName>
    </recommendedName>
</protein>
<evidence type="ECO:0000256" key="4">
    <source>
        <dbReference type="ARBA" id="ARBA00023136"/>
    </source>
</evidence>
<dbReference type="Gene3D" id="1.20.1720.10">
    <property type="entry name" value="Multidrug resistance protein D"/>
    <property type="match status" value="1"/>
</dbReference>
<evidence type="ECO:0000256" key="1">
    <source>
        <dbReference type="ARBA" id="ARBA00004651"/>
    </source>
</evidence>
<keyword evidence="10" id="KW-1185">Reference proteome</keyword>
<feature type="transmembrane region" description="Helical" evidence="7">
    <location>
        <begin position="33"/>
        <end position="58"/>
    </location>
</feature>
<evidence type="ECO:0000256" key="3">
    <source>
        <dbReference type="ARBA" id="ARBA00022989"/>
    </source>
</evidence>
<dbReference type="PANTHER" id="PTHR42718:SF35">
    <property type="entry name" value="BLL0718 PROTEIN"/>
    <property type="match status" value="1"/>
</dbReference>
<dbReference type="SUPFAM" id="SSF103473">
    <property type="entry name" value="MFS general substrate transporter"/>
    <property type="match status" value="2"/>
</dbReference>
<feature type="transmembrane region" description="Helical" evidence="7">
    <location>
        <begin position="345"/>
        <end position="363"/>
    </location>
</feature>
<evidence type="ECO:0000256" key="6">
    <source>
        <dbReference type="SAM" id="MobiDB-lite"/>
    </source>
</evidence>
<keyword evidence="5" id="KW-0046">Antibiotic resistance</keyword>
<dbReference type="InterPro" id="IPR036259">
    <property type="entry name" value="MFS_trans_sf"/>
</dbReference>
<reference evidence="10" key="1">
    <citation type="journal article" date="2019" name="Int. J. Syst. Evol. Microbiol.">
        <title>The Global Catalogue of Microorganisms (GCM) 10K type strain sequencing project: providing services to taxonomists for standard genome sequencing and annotation.</title>
        <authorList>
            <consortium name="The Broad Institute Genomics Platform"/>
            <consortium name="The Broad Institute Genome Sequencing Center for Infectious Disease"/>
            <person name="Wu L."/>
            <person name="Ma J."/>
        </authorList>
    </citation>
    <scope>NUCLEOTIDE SEQUENCE [LARGE SCALE GENOMIC DNA]</scope>
    <source>
        <strain evidence="10">JCM 16373</strain>
    </source>
</reference>
<feature type="transmembrane region" description="Helical" evidence="7">
    <location>
        <begin position="461"/>
        <end position="480"/>
    </location>
</feature>
<dbReference type="Proteomes" id="UP001501447">
    <property type="component" value="Unassembled WGS sequence"/>
</dbReference>
<keyword evidence="2 7" id="KW-0812">Transmembrane</keyword>
<dbReference type="Pfam" id="PF07690">
    <property type="entry name" value="MFS_1"/>
    <property type="match status" value="1"/>
</dbReference>
<feature type="transmembrane region" description="Helical" evidence="7">
    <location>
        <begin position="124"/>
        <end position="145"/>
    </location>
</feature>
<feature type="transmembrane region" description="Helical" evidence="7">
    <location>
        <begin position="157"/>
        <end position="178"/>
    </location>
</feature>
<feature type="compositionally biased region" description="Gly residues" evidence="6">
    <location>
        <begin position="211"/>
        <end position="231"/>
    </location>
</feature>
<feature type="domain" description="Major facilitator superfamily (MFS) profile" evidence="8">
    <location>
        <begin position="31"/>
        <end position="487"/>
    </location>
</feature>
<keyword evidence="4 7" id="KW-0472">Membrane</keyword>
<dbReference type="Gene3D" id="1.20.1250.20">
    <property type="entry name" value="MFS general substrate transporter like domains"/>
    <property type="match status" value="1"/>
</dbReference>